<keyword evidence="2" id="KW-1185">Reference proteome</keyword>
<accession>A0ACC7NZX7</accession>
<name>A0ACC7NZX7_9BACL</name>
<reference evidence="1" key="1">
    <citation type="submission" date="2024-12" db="EMBL/GenBank/DDBJ databases">
        <authorList>
            <person name="Wu N."/>
        </authorList>
    </citation>
    <scope>NUCLEOTIDE SEQUENCE</scope>
    <source>
        <strain evidence="1">P15</strain>
    </source>
</reference>
<evidence type="ECO:0000313" key="2">
    <source>
        <dbReference type="Proteomes" id="UP001631969"/>
    </source>
</evidence>
<comment type="caution">
    <text evidence="1">The sequence shown here is derived from an EMBL/GenBank/DDBJ whole genome shotgun (WGS) entry which is preliminary data.</text>
</comment>
<dbReference type="Proteomes" id="UP001631969">
    <property type="component" value="Unassembled WGS sequence"/>
</dbReference>
<sequence length="1556" mass="164542">MYKRSKSLICKMLVLVLLAASVVSPGSTAVWAAGDTTNSRKTDVWDFGGVEAAGSNYTNHITLGTLNGLTANVQSGWFKVNTTFGDLTVVTPGNYHRLYYKGPLSYDPTKNPTVKSFPDGYTNAGSIYSAGAGDDTARYIRIDNVQAGDIITLYGFSTNTSGSEKPLVNFALTSAGTGKTILKNSDIVLGNGEIFTFPAEETGSLKIYFTNTGSYKPNVARITRTPGVNVNGLLNLNGYALTEHELVFQNQQTAGIHTATLNPDGTFDVTLPAGYTYTAALLNVSSDYSISDQSKTVVTALADIPVGIGGITLDVAKISMAKVSGPVSGFDSGYDLSNLKVILTPPADSLAPAVEAAVDKLTMTYSADVRSGIPYNLTISGVNDYDLTGVSQVQITANTTQDITVTKKPIYTATGAFVGLPASVTVSSIAFSHVEDGYVYSGTALNGAYSANLRDGAYAVKAVTSDPAYTTVGHVVVNGSNAIKDIKFSTSTPLPALPLVQDLYVGDSSKENNFSTVKEALASAARMNPQSEQERITIHITPGVYRAQLKIETPYISLVNAAPQQGEVKITWYYGVGYVYYSANKGYYSEDHAFDKFLKSGVEKWGPTVYLTSKATGFRAENIVFENSFNKYITQEEIDDGVQVDPVSPTNTTVRTMALDATSRGATERAAAMAIEADRAEFYKSKFLSNQDTLYTGAVRIYFKDSFIEGNTDYIFGDGNVVFDNCILNFAGYSDQDSSGYITAASTDPSRMGYLFRDSTITGTSHGSFKAQGFFGRPWRTNAGAKFLDSKLQEPSVIVPQGWAGMSGNTPENARFFEYNTTYNGAPADTSARSSYLLSGEAAVTDVRQYFGSDWIPVYYTEGNVTAPVLNPDIVTGQNQAALNWQPAQSSIGSVMYAVYQDGQKVGITTDTAYTAGNLAPGTTYSFQVTAVNTAGNTAASSTVHAATAALQGIPAAPVITATPGDSSATINWNTVTGATYYTVKGMKAGSTVFDLVYGVSTPTVTSYTYSNLMNGTAYQFVVTASNIYGESAASNMVTVIPTGEQGSLKFTPADFTGMDIDNPKTAGYSSFNDDSNVFTLTGSGTGINKAANGRDQIYMKAVKLAGDYSISAKATYNSGLFGHMALTIRESLDPSSYHYTQAATNTGGRKMFRYTGSSNGSNTTMPLGGTAYLKITKTGDKIVSILSANPIPENPVSSETLSITTATATDLGLDANGNPKELYAGLMVSSGNASSSMTASFEDVRIVMADGTVVFDSNAGQPVAPKNVASKPYDKSALISWAPLYTATSYTVKQSNSANGPFTDAQTVSGSVYQAMISGLENGKTYYFAVTASNASGEGVASEIVSVVPSAAAVMPPVITMTSAAPASQVFSALVPLRGSVDKDSTLTITNNGSIVKPNGIDSSLTIPANGTFSTTLILNEGVNEIVIKAVDTYGNVSSVKYTVTYTYKAAQIGFYLADGQAATGLAAGEELVVKAAVENYIASAQDIVLVIGLYDEHNNLVKMIFSAETLANGVSDTLYAKLRLPGEVAGYTVKAYVWDNLSAAHPISDVFVLK</sequence>
<dbReference type="EMBL" id="JBJURJ010000008">
    <property type="protein sequence ID" value="MFM9329251.1"/>
    <property type="molecule type" value="Genomic_DNA"/>
</dbReference>
<gene>
    <name evidence="1" type="ORF">ACI1P1_13225</name>
</gene>
<proteinExistence type="predicted"/>
<organism evidence="1 2">
    <name type="scientific">Paenibacillus mesotrionivorans</name>
    <dbReference type="NCBI Taxonomy" id="3160968"/>
    <lineage>
        <taxon>Bacteria</taxon>
        <taxon>Bacillati</taxon>
        <taxon>Bacillota</taxon>
        <taxon>Bacilli</taxon>
        <taxon>Bacillales</taxon>
        <taxon>Paenibacillaceae</taxon>
        <taxon>Paenibacillus</taxon>
    </lineage>
</organism>
<protein>
    <submittedName>
        <fullName evidence="1">Pectinesterase family protein</fullName>
    </submittedName>
</protein>
<evidence type="ECO:0000313" key="1">
    <source>
        <dbReference type="EMBL" id="MFM9329251.1"/>
    </source>
</evidence>